<keyword evidence="4" id="KW-0269">Exonuclease</keyword>
<dbReference type="PANTHER" id="PTHR12801">
    <property type="entry name" value="RNA EXONUCLEASE REXO1 / RECO3 FAMILY MEMBER-RELATED"/>
    <property type="match status" value="1"/>
</dbReference>
<gene>
    <name evidence="7" type="ORF">G9C98_003350</name>
</gene>
<dbReference type="InterPro" id="IPR013520">
    <property type="entry name" value="Ribonucl_H"/>
</dbReference>
<keyword evidence="5" id="KW-0539">Nucleus</keyword>
<feature type="domain" description="Exonuclease" evidence="6">
    <location>
        <begin position="15"/>
        <end position="175"/>
    </location>
</feature>
<keyword evidence="3" id="KW-0378">Hydrolase</keyword>
<dbReference type="GO" id="GO:0006364">
    <property type="term" value="P:rRNA processing"/>
    <property type="evidence" value="ECO:0007669"/>
    <property type="project" value="InterPro"/>
</dbReference>
<reference evidence="7" key="1">
    <citation type="submission" date="2020-03" db="EMBL/GenBank/DDBJ databases">
        <authorList>
            <person name="Chebbi M.A."/>
            <person name="Drezen J.M."/>
        </authorList>
    </citation>
    <scope>NUCLEOTIDE SEQUENCE</scope>
    <source>
        <tissue evidence="7">Whole body</tissue>
    </source>
</reference>
<dbReference type="InterPro" id="IPR037431">
    <property type="entry name" value="REX4_DEDDh_dom"/>
</dbReference>
<dbReference type="Proteomes" id="UP000729913">
    <property type="component" value="Unassembled WGS sequence"/>
</dbReference>
<reference evidence="7" key="2">
    <citation type="submission" date="2021-04" db="EMBL/GenBank/DDBJ databases">
        <title>Genome-wide patterns of bracovirus chromosomal integration into multiple host tissues during parasitism.</title>
        <authorList>
            <person name="Chebbi M.A.C."/>
        </authorList>
    </citation>
    <scope>NUCLEOTIDE SEQUENCE</scope>
    <source>
        <tissue evidence="7">Whole body</tissue>
    </source>
</reference>
<dbReference type="OrthoDB" id="8191639at2759"/>
<evidence type="ECO:0000256" key="5">
    <source>
        <dbReference type="ARBA" id="ARBA00023242"/>
    </source>
</evidence>
<dbReference type="GO" id="GO:0008408">
    <property type="term" value="F:3'-5' exonuclease activity"/>
    <property type="evidence" value="ECO:0007669"/>
    <property type="project" value="InterPro"/>
</dbReference>
<evidence type="ECO:0000259" key="6">
    <source>
        <dbReference type="SMART" id="SM00479"/>
    </source>
</evidence>
<dbReference type="SMART" id="SM00479">
    <property type="entry name" value="EXOIII"/>
    <property type="match status" value="1"/>
</dbReference>
<sequence>KIRATMDLENKALTKHVAMDCEMVGIGDGTESMLARVSVVNRHGACIYDKYVKPRETVRDYRTAVSGIRPHNLQNGEDFSVVQNEVAEILKGRILVGHALKNDLAVLFLAHPKRHLRDTSRYKLFRRVSKGNTPSLKKLAAELLGIDIQTGEHNSVEDARIAMELYVLYKNRWESDIRH</sequence>
<evidence type="ECO:0000256" key="1">
    <source>
        <dbReference type="ARBA" id="ARBA00004123"/>
    </source>
</evidence>
<evidence type="ECO:0000256" key="3">
    <source>
        <dbReference type="ARBA" id="ARBA00022801"/>
    </source>
</evidence>
<evidence type="ECO:0000313" key="8">
    <source>
        <dbReference type="Proteomes" id="UP000729913"/>
    </source>
</evidence>
<feature type="non-terminal residue" evidence="7">
    <location>
        <position position="1"/>
    </location>
</feature>
<comment type="subcellular location">
    <subcellularLocation>
        <location evidence="1">Nucleus</location>
    </subcellularLocation>
</comment>
<dbReference type="CDD" id="cd06144">
    <property type="entry name" value="REX4_like"/>
    <property type="match status" value="1"/>
</dbReference>
<proteinExistence type="predicted"/>
<dbReference type="PANTHER" id="PTHR12801:SF158">
    <property type="entry name" value="RNA EXONUCLEASE 4"/>
    <property type="match status" value="1"/>
</dbReference>
<protein>
    <recommendedName>
        <fullName evidence="6">Exonuclease domain-containing protein</fullName>
    </recommendedName>
</protein>
<evidence type="ECO:0000256" key="4">
    <source>
        <dbReference type="ARBA" id="ARBA00022839"/>
    </source>
</evidence>
<dbReference type="FunFam" id="3.30.420.10:FF:000007">
    <property type="entry name" value="Interferon-stimulated exonuclease gene 20"/>
    <property type="match status" value="1"/>
</dbReference>
<evidence type="ECO:0000313" key="7">
    <source>
        <dbReference type="EMBL" id="KAG8039043.1"/>
    </source>
</evidence>
<dbReference type="AlphaFoldDB" id="A0A8J5QRE6"/>
<keyword evidence="2" id="KW-0540">Nuclease</keyword>
<dbReference type="GO" id="GO:0005634">
    <property type="term" value="C:nucleus"/>
    <property type="evidence" value="ECO:0007669"/>
    <property type="project" value="UniProtKB-SubCell"/>
</dbReference>
<keyword evidence="8" id="KW-1185">Reference proteome</keyword>
<accession>A0A8J5QRE6</accession>
<dbReference type="InterPro" id="IPR047021">
    <property type="entry name" value="REXO1/3/4-like"/>
</dbReference>
<name>A0A8J5QRE6_9HYME</name>
<comment type="caution">
    <text evidence="7">The sequence shown here is derived from an EMBL/GenBank/DDBJ whole genome shotgun (WGS) entry which is preliminary data.</text>
</comment>
<dbReference type="EMBL" id="JAAOIC020000039">
    <property type="protein sequence ID" value="KAG8039043.1"/>
    <property type="molecule type" value="Genomic_DNA"/>
</dbReference>
<dbReference type="Pfam" id="PF00929">
    <property type="entry name" value="RNase_T"/>
    <property type="match status" value="1"/>
</dbReference>
<evidence type="ECO:0000256" key="2">
    <source>
        <dbReference type="ARBA" id="ARBA00022722"/>
    </source>
</evidence>
<organism evidence="7 8">
    <name type="scientific">Cotesia typhae</name>
    <dbReference type="NCBI Taxonomy" id="2053667"/>
    <lineage>
        <taxon>Eukaryota</taxon>
        <taxon>Metazoa</taxon>
        <taxon>Ecdysozoa</taxon>
        <taxon>Arthropoda</taxon>
        <taxon>Hexapoda</taxon>
        <taxon>Insecta</taxon>
        <taxon>Pterygota</taxon>
        <taxon>Neoptera</taxon>
        <taxon>Endopterygota</taxon>
        <taxon>Hymenoptera</taxon>
        <taxon>Apocrita</taxon>
        <taxon>Ichneumonoidea</taxon>
        <taxon>Braconidae</taxon>
        <taxon>Microgastrinae</taxon>
        <taxon>Cotesia</taxon>
    </lineage>
</organism>